<accession>A0AAD6U966</accession>
<gene>
    <name evidence="1" type="ORF">B0H15DRAFT_835287</name>
</gene>
<sequence>MQMCMLRHYIAIPPRLLAYVGVVLSIFRGPWYIVQCGHVSWVSNDTQGPVSFPRICVRPGRGERYTALHQFDIELLARQSDSCQLQLSLLAHRRLAFISKLSRTRQGKLSKCRGHFEQLVVHLFRSRLSDSRVSRKGRGGLNNILGRNRFIR</sequence>
<dbReference type="AlphaFoldDB" id="A0AAD6U966"/>
<comment type="caution">
    <text evidence="1">The sequence shown here is derived from an EMBL/GenBank/DDBJ whole genome shotgun (WGS) entry which is preliminary data.</text>
</comment>
<keyword evidence="2" id="KW-1185">Reference proteome</keyword>
<name>A0AAD6U966_9AGAR</name>
<dbReference type="Proteomes" id="UP001222325">
    <property type="component" value="Unassembled WGS sequence"/>
</dbReference>
<organism evidence="1 2">
    <name type="scientific">Mycena belliarum</name>
    <dbReference type="NCBI Taxonomy" id="1033014"/>
    <lineage>
        <taxon>Eukaryota</taxon>
        <taxon>Fungi</taxon>
        <taxon>Dikarya</taxon>
        <taxon>Basidiomycota</taxon>
        <taxon>Agaricomycotina</taxon>
        <taxon>Agaricomycetes</taxon>
        <taxon>Agaricomycetidae</taxon>
        <taxon>Agaricales</taxon>
        <taxon>Marasmiineae</taxon>
        <taxon>Mycenaceae</taxon>
        <taxon>Mycena</taxon>
    </lineage>
</organism>
<proteinExistence type="predicted"/>
<protein>
    <submittedName>
        <fullName evidence="1">Uncharacterized protein</fullName>
    </submittedName>
</protein>
<dbReference type="EMBL" id="JARJCN010000019">
    <property type="protein sequence ID" value="KAJ7092048.1"/>
    <property type="molecule type" value="Genomic_DNA"/>
</dbReference>
<evidence type="ECO:0000313" key="1">
    <source>
        <dbReference type="EMBL" id="KAJ7092048.1"/>
    </source>
</evidence>
<reference evidence="1" key="1">
    <citation type="submission" date="2023-03" db="EMBL/GenBank/DDBJ databases">
        <title>Massive genome expansion in bonnet fungi (Mycena s.s.) driven by repeated elements and novel gene families across ecological guilds.</title>
        <authorList>
            <consortium name="Lawrence Berkeley National Laboratory"/>
            <person name="Harder C.B."/>
            <person name="Miyauchi S."/>
            <person name="Viragh M."/>
            <person name="Kuo A."/>
            <person name="Thoen E."/>
            <person name="Andreopoulos B."/>
            <person name="Lu D."/>
            <person name="Skrede I."/>
            <person name="Drula E."/>
            <person name="Henrissat B."/>
            <person name="Morin E."/>
            <person name="Kohler A."/>
            <person name="Barry K."/>
            <person name="LaButti K."/>
            <person name="Morin E."/>
            <person name="Salamov A."/>
            <person name="Lipzen A."/>
            <person name="Mereny Z."/>
            <person name="Hegedus B."/>
            <person name="Baldrian P."/>
            <person name="Stursova M."/>
            <person name="Weitz H."/>
            <person name="Taylor A."/>
            <person name="Grigoriev I.V."/>
            <person name="Nagy L.G."/>
            <person name="Martin F."/>
            <person name="Kauserud H."/>
        </authorList>
    </citation>
    <scope>NUCLEOTIDE SEQUENCE</scope>
    <source>
        <strain evidence="1">CBHHK173m</strain>
    </source>
</reference>
<evidence type="ECO:0000313" key="2">
    <source>
        <dbReference type="Proteomes" id="UP001222325"/>
    </source>
</evidence>